<evidence type="ECO:0000313" key="2">
    <source>
        <dbReference type="EMBL" id="ALA59885.1"/>
    </source>
</evidence>
<sequence>MFEFVAQLAKVVNLSVVNNDIPTIIRMHRLIRTSIEIDHRQTAMAKTDAPIAPISQSVGASDCHSSTHSPDGIVHYGLPPPTAVHKHTCEPTHDQSSLVKDYARDFGKNEACGPPL</sequence>
<feature type="compositionally biased region" description="Polar residues" evidence="1">
    <location>
        <begin position="56"/>
        <end position="69"/>
    </location>
</feature>
<dbReference type="EMBL" id="CP011801">
    <property type="protein sequence ID" value="ALA59885.1"/>
    <property type="molecule type" value="Genomic_DNA"/>
</dbReference>
<name>A0A0K2GFZ9_NITMO</name>
<evidence type="ECO:0000256" key="1">
    <source>
        <dbReference type="SAM" id="MobiDB-lite"/>
    </source>
</evidence>
<proteinExistence type="predicted"/>
<dbReference type="AlphaFoldDB" id="A0A0K2GFZ9"/>
<reference evidence="2 3" key="1">
    <citation type="journal article" date="2015" name="Proc. Natl. Acad. Sci. U.S.A.">
        <title>Expanded metabolic versatility of ubiquitous nitrite-oxidizing bacteria from the genus Nitrospira.</title>
        <authorList>
            <person name="Koch H."/>
            <person name="Lucker S."/>
            <person name="Albertsen M."/>
            <person name="Kitzinger K."/>
            <person name="Herbold C."/>
            <person name="Spieck E."/>
            <person name="Nielsen P.H."/>
            <person name="Wagner M."/>
            <person name="Daims H."/>
        </authorList>
    </citation>
    <scope>NUCLEOTIDE SEQUENCE [LARGE SCALE GENOMIC DNA]</scope>
    <source>
        <strain evidence="2 3">NSP M-1</strain>
    </source>
</reference>
<evidence type="ECO:0000313" key="3">
    <source>
        <dbReference type="Proteomes" id="UP000069205"/>
    </source>
</evidence>
<protein>
    <submittedName>
        <fullName evidence="2">Uncharacterized protein</fullName>
    </submittedName>
</protein>
<dbReference type="KEGG" id="nmv:NITMOv2_3493"/>
<accession>A0A0K2GFZ9</accession>
<keyword evidence="3" id="KW-1185">Reference proteome</keyword>
<feature type="region of interest" description="Disordered" evidence="1">
    <location>
        <begin position="56"/>
        <end position="77"/>
    </location>
</feature>
<organism evidence="2 3">
    <name type="scientific">Nitrospira moscoviensis</name>
    <dbReference type="NCBI Taxonomy" id="42253"/>
    <lineage>
        <taxon>Bacteria</taxon>
        <taxon>Pseudomonadati</taxon>
        <taxon>Nitrospirota</taxon>
        <taxon>Nitrospiria</taxon>
        <taxon>Nitrospirales</taxon>
        <taxon>Nitrospiraceae</taxon>
        <taxon>Nitrospira</taxon>
    </lineage>
</organism>
<dbReference type="Proteomes" id="UP000069205">
    <property type="component" value="Chromosome"/>
</dbReference>
<gene>
    <name evidence="2" type="ORF">NITMOv2_3493</name>
</gene>